<gene>
    <name evidence="2" type="ORF">C1I95_09890</name>
</gene>
<dbReference type="RefSeq" id="WP_111213492.1">
    <property type="nucleotide sequence ID" value="NZ_POTY01000044.1"/>
</dbReference>
<organism evidence="2 3">
    <name type="scientific">Micromonospora craterilacus</name>
    <dbReference type="NCBI Taxonomy" id="1655439"/>
    <lineage>
        <taxon>Bacteria</taxon>
        <taxon>Bacillati</taxon>
        <taxon>Actinomycetota</taxon>
        <taxon>Actinomycetes</taxon>
        <taxon>Micromonosporales</taxon>
        <taxon>Micromonosporaceae</taxon>
        <taxon>Micromonospora</taxon>
    </lineage>
</organism>
<proteinExistence type="predicted"/>
<name>A0A2W2E847_9ACTN</name>
<protein>
    <submittedName>
        <fullName evidence="2">Uncharacterized protein</fullName>
    </submittedName>
</protein>
<keyword evidence="3" id="KW-1185">Reference proteome</keyword>
<keyword evidence="1" id="KW-0472">Membrane</keyword>
<keyword evidence="1" id="KW-1133">Transmembrane helix</keyword>
<reference evidence="2 3" key="1">
    <citation type="submission" date="2018-01" db="EMBL/GenBank/DDBJ databases">
        <title>Draft genome sequence of Jishengella sp. NA12.</title>
        <authorList>
            <person name="Sahin N."/>
            <person name="Ay H."/>
            <person name="Saygin H."/>
        </authorList>
    </citation>
    <scope>NUCLEOTIDE SEQUENCE [LARGE SCALE GENOMIC DNA]</scope>
    <source>
        <strain evidence="2 3">NA12</strain>
    </source>
</reference>
<feature type="transmembrane region" description="Helical" evidence="1">
    <location>
        <begin position="6"/>
        <end position="27"/>
    </location>
</feature>
<dbReference type="Proteomes" id="UP000248924">
    <property type="component" value="Unassembled WGS sequence"/>
</dbReference>
<dbReference type="OrthoDB" id="3697173at2"/>
<feature type="transmembrane region" description="Helical" evidence="1">
    <location>
        <begin position="73"/>
        <end position="94"/>
    </location>
</feature>
<evidence type="ECO:0000256" key="1">
    <source>
        <dbReference type="SAM" id="Phobius"/>
    </source>
</evidence>
<dbReference type="EMBL" id="POTY01000044">
    <property type="protein sequence ID" value="PZG20282.1"/>
    <property type="molecule type" value="Genomic_DNA"/>
</dbReference>
<feature type="transmembrane region" description="Helical" evidence="1">
    <location>
        <begin position="125"/>
        <end position="144"/>
    </location>
</feature>
<evidence type="ECO:0000313" key="3">
    <source>
        <dbReference type="Proteomes" id="UP000248924"/>
    </source>
</evidence>
<keyword evidence="1" id="KW-0812">Transmembrane</keyword>
<feature type="transmembrane region" description="Helical" evidence="1">
    <location>
        <begin position="39"/>
        <end position="61"/>
    </location>
</feature>
<comment type="caution">
    <text evidence="2">The sequence shown here is derived from an EMBL/GenBank/DDBJ whole genome shotgun (WGS) entry which is preliminary data.</text>
</comment>
<sequence>MITEHVRDAAATAVVFGFFASSWYGWAQEAPPRTWRRPLVAGSVAAILMVVAGALLAWRHWSDGTAFTAETSRNFGIVVGIEFGLAALGAGVLAALRRRDVIPAWIAFVVGVHLFPVAALIGYPLIHVVAALITLVAVAAVPVARSRSLPVSAVTGLGTGSVLLAAAGSSLGIALLGY</sequence>
<evidence type="ECO:0000313" key="2">
    <source>
        <dbReference type="EMBL" id="PZG20282.1"/>
    </source>
</evidence>
<accession>A0A2W2E847</accession>
<feature type="transmembrane region" description="Helical" evidence="1">
    <location>
        <begin position="101"/>
        <end position="119"/>
    </location>
</feature>
<dbReference type="AlphaFoldDB" id="A0A2W2E847"/>
<feature type="transmembrane region" description="Helical" evidence="1">
    <location>
        <begin position="151"/>
        <end position="176"/>
    </location>
</feature>